<name>A0A5N5WFF7_STRMB</name>
<evidence type="ECO:0000313" key="3">
    <source>
        <dbReference type="Proteomes" id="UP000327000"/>
    </source>
</evidence>
<gene>
    <name evidence="2" type="ORF">FRZ00_03070</name>
</gene>
<dbReference type="OrthoDB" id="3367592at2"/>
<accession>A0A5N5WFF7</accession>
<feature type="region of interest" description="Disordered" evidence="1">
    <location>
        <begin position="278"/>
        <end position="310"/>
    </location>
</feature>
<keyword evidence="3" id="KW-1185">Reference proteome</keyword>
<feature type="compositionally biased region" description="Low complexity" evidence="1">
    <location>
        <begin position="296"/>
        <end position="310"/>
    </location>
</feature>
<organism evidence="2 3">
    <name type="scientific">Streptomyces mobaraensis</name>
    <name type="common">Streptoverticillium mobaraense</name>
    <dbReference type="NCBI Taxonomy" id="35621"/>
    <lineage>
        <taxon>Bacteria</taxon>
        <taxon>Bacillati</taxon>
        <taxon>Actinomycetota</taxon>
        <taxon>Actinomycetes</taxon>
        <taxon>Kitasatosporales</taxon>
        <taxon>Streptomycetaceae</taxon>
        <taxon>Streptomyces</taxon>
    </lineage>
</organism>
<comment type="caution">
    <text evidence="2">The sequence shown here is derived from an EMBL/GenBank/DDBJ whole genome shotgun (WGS) entry which is preliminary data.</text>
</comment>
<dbReference type="EMBL" id="VOKX01000007">
    <property type="protein sequence ID" value="KAB7851128.1"/>
    <property type="molecule type" value="Genomic_DNA"/>
</dbReference>
<protein>
    <submittedName>
        <fullName evidence="2">DUF4097 domain-containing protein</fullName>
    </submittedName>
</protein>
<dbReference type="AlphaFoldDB" id="A0A5N5WFF7"/>
<reference evidence="2 3" key="1">
    <citation type="journal article" date="2019" name="Microb. Cell Fact.">
        <title>Exploring novel herbicidin analogues by transcriptional regulator overexpression and MS/MS molecular networking.</title>
        <authorList>
            <person name="Shi Y."/>
            <person name="Gu R."/>
            <person name="Li Y."/>
            <person name="Wang X."/>
            <person name="Ren W."/>
            <person name="Li X."/>
            <person name="Wang L."/>
            <person name="Xie Y."/>
            <person name="Hong B."/>
        </authorList>
    </citation>
    <scope>NUCLEOTIDE SEQUENCE [LARGE SCALE GENOMIC DNA]</scope>
    <source>
        <strain evidence="2 3">US-43</strain>
    </source>
</reference>
<proteinExistence type="predicted"/>
<feature type="compositionally biased region" description="Basic and acidic residues" evidence="1">
    <location>
        <begin position="282"/>
        <end position="291"/>
    </location>
</feature>
<evidence type="ECO:0000256" key="1">
    <source>
        <dbReference type="SAM" id="MobiDB-lite"/>
    </source>
</evidence>
<evidence type="ECO:0000313" key="2">
    <source>
        <dbReference type="EMBL" id="KAB7851128.1"/>
    </source>
</evidence>
<dbReference type="Proteomes" id="UP000327000">
    <property type="component" value="Unassembled WGS sequence"/>
</dbReference>
<dbReference type="RefSeq" id="WP_152262369.1">
    <property type="nucleotide sequence ID" value="NZ_JBFADJ010000008.1"/>
</dbReference>
<sequence>MPTPPEWSLTAPENLTFEEPVASLEVRLVNGAVNIVGTDAGPARLELSAHSGAPLLVTHKDGALTVGYEDLAWKNILSRIAHGIRHRSVTVTLAVPTGTRVKVGVVGAHAVVSGISGATDVRGVTGNATLVGLSGPVRAETVSGDVEAQSLSGTLRHNSVSGELTLVDCRSEAVKSDTVTGGIVIDLAEPTAPVPGPAPSLELNTVSGDVALRLPGSTDAVVEAGTATGAVSNAFAELRQSGEWAGRRLTGRLGRATGLVRATSVSGAVAVLRRPPAADAFTDGHDGHDGPDQPDAPDAPADTPAQGKVL</sequence>